<dbReference type="SMART" id="SM00895">
    <property type="entry name" value="FCD"/>
    <property type="match status" value="1"/>
</dbReference>
<evidence type="ECO:0000256" key="1">
    <source>
        <dbReference type="ARBA" id="ARBA00023015"/>
    </source>
</evidence>
<protein>
    <submittedName>
        <fullName evidence="5">FadR family transcriptional regulator</fullName>
    </submittedName>
</protein>
<keyword evidence="1" id="KW-0805">Transcription regulation</keyword>
<evidence type="ECO:0000256" key="2">
    <source>
        <dbReference type="ARBA" id="ARBA00023125"/>
    </source>
</evidence>
<dbReference type="Pfam" id="PF07729">
    <property type="entry name" value="FCD"/>
    <property type="match status" value="1"/>
</dbReference>
<dbReference type="Proteomes" id="UP000621510">
    <property type="component" value="Unassembled WGS sequence"/>
</dbReference>
<organism evidence="5 6">
    <name type="scientific">Streptomyces endocoffeicus</name>
    <dbReference type="NCBI Taxonomy" id="2898945"/>
    <lineage>
        <taxon>Bacteria</taxon>
        <taxon>Bacillati</taxon>
        <taxon>Actinomycetota</taxon>
        <taxon>Actinomycetes</taxon>
        <taxon>Kitasatosporales</taxon>
        <taxon>Streptomycetaceae</taxon>
        <taxon>Streptomyces</taxon>
    </lineage>
</organism>
<dbReference type="InterPro" id="IPR000524">
    <property type="entry name" value="Tscrpt_reg_HTH_GntR"/>
</dbReference>
<dbReference type="Gene3D" id="1.20.120.530">
    <property type="entry name" value="GntR ligand-binding domain-like"/>
    <property type="match status" value="1"/>
</dbReference>
<dbReference type="Pfam" id="PF00392">
    <property type="entry name" value="GntR"/>
    <property type="match status" value="1"/>
</dbReference>
<evidence type="ECO:0000313" key="5">
    <source>
        <dbReference type="EMBL" id="MBL1118459.1"/>
    </source>
</evidence>
<dbReference type="Gene3D" id="1.10.10.10">
    <property type="entry name" value="Winged helix-like DNA-binding domain superfamily/Winged helix DNA-binding domain"/>
    <property type="match status" value="1"/>
</dbReference>
<accession>A0ABS1Q1B1</accession>
<evidence type="ECO:0000256" key="3">
    <source>
        <dbReference type="ARBA" id="ARBA00023163"/>
    </source>
</evidence>
<dbReference type="SUPFAM" id="SSF46785">
    <property type="entry name" value="Winged helix' DNA-binding domain"/>
    <property type="match status" value="1"/>
</dbReference>
<dbReference type="SUPFAM" id="SSF48008">
    <property type="entry name" value="GntR ligand-binding domain-like"/>
    <property type="match status" value="1"/>
</dbReference>
<proteinExistence type="predicted"/>
<dbReference type="SMART" id="SM00345">
    <property type="entry name" value="HTH_GNTR"/>
    <property type="match status" value="1"/>
</dbReference>
<dbReference type="EMBL" id="JAERRG010000023">
    <property type="protein sequence ID" value="MBL1118459.1"/>
    <property type="molecule type" value="Genomic_DNA"/>
</dbReference>
<dbReference type="InterPro" id="IPR008920">
    <property type="entry name" value="TF_FadR/GntR_C"/>
</dbReference>
<evidence type="ECO:0000259" key="4">
    <source>
        <dbReference type="PROSITE" id="PS50949"/>
    </source>
</evidence>
<dbReference type="PRINTS" id="PR00035">
    <property type="entry name" value="HTHGNTR"/>
</dbReference>
<evidence type="ECO:0000313" key="6">
    <source>
        <dbReference type="Proteomes" id="UP000621510"/>
    </source>
</evidence>
<name>A0ABS1Q1B1_9ACTN</name>
<feature type="domain" description="HTH gntR-type" evidence="4">
    <location>
        <begin position="15"/>
        <end position="87"/>
    </location>
</feature>
<dbReference type="InterPro" id="IPR036388">
    <property type="entry name" value="WH-like_DNA-bd_sf"/>
</dbReference>
<dbReference type="InterPro" id="IPR036390">
    <property type="entry name" value="WH_DNA-bd_sf"/>
</dbReference>
<reference evidence="5 6" key="1">
    <citation type="submission" date="2021-01" db="EMBL/GenBank/DDBJ databases">
        <title>WGS of actinomycetes isolated from Thailand.</title>
        <authorList>
            <person name="Thawai C."/>
        </authorList>
    </citation>
    <scope>NUCLEOTIDE SEQUENCE [LARGE SCALE GENOMIC DNA]</scope>
    <source>
        <strain evidence="5 6">CA3R110</strain>
    </source>
</reference>
<keyword evidence="6" id="KW-1185">Reference proteome</keyword>
<comment type="caution">
    <text evidence="5">The sequence shown here is derived from an EMBL/GenBank/DDBJ whole genome shotgun (WGS) entry which is preliminary data.</text>
</comment>
<gene>
    <name evidence="5" type="ORF">JK364_39760</name>
</gene>
<keyword evidence="3" id="KW-0804">Transcription</keyword>
<sequence length="245" mass="26652">MGLSGDPEWRTVRRFRTHEQVLTQIQEKILEGRLRIGDRLPSERELVEALGVSRNSVREALRVLESMGIVDAHVGSGRDAGSRVAGRSTDALGNLLRLHMALAQFQLGDLVDVRIELERLAVNRAAAEAGAGELKGLHALTAAMAEPGLDHERFHELDSEFHIGLARASHNALAADLMQALRDAVKTEMMAAFAQVEDWEATVAGLTAEHRAILAAVEEGRGEEAAELVTRHIRTFYETVGGVSG</sequence>
<dbReference type="PANTHER" id="PTHR43537">
    <property type="entry name" value="TRANSCRIPTIONAL REGULATOR, GNTR FAMILY"/>
    <property type="match status" value="1"/>
</dbReference>
<keyword evidence="2" id="KW-0238">DNA-binding</keyword>
<dbReference type="InterPro" id="IPR011711">
    <property type="entry name" value="GntR_C"/>
</dbReference>
<dbReference type="PANTHER" id="PTHR43537:SF5">
    <property type="entry name" value="UXU OPERON TRANSCRIPTIONAL REGULATOR"/>
    <property type="match status" value="1"/>
</dbReference>
<dbReference type="PROSITE" id="PS50949">
    <property type="entry name" value="HTH_GNTR"/>
    <property type="match status" value="1"/>
</dbReference>
<dbReference type="CDD" id="cd07377">
    <property type="entry name" value="WHTH_GntR"/>
    <property type="match status" value="1"/>
</dbReference>